<dbReference type="EMBL" id="BGZK01001142">
    <property type="protein sequence ID" value="GBP72370.1"/>
    <property type="molecule type" value="Genomic_DNA"/>
</dbReference>
<gene>
    <name evidence="1" type="ORF">EVAR_55138_1</name>
</gene>
<reference evidence="1 2" key="1">
    <citation type="journal article" date="2019" name="Commun. Biol.">
        <title>The bagworm genome reveals a unique fibroin gene that provides high tensile strength.</title>
        <authorList>
            <person name="Kono N."/>
            <person name="Nakamura H."/>
            <person name="Ohtoshi R."/>
            <person name="Tomita M."/>
            <person name="Numata K."/>
            <person name="Arakawa K."/>
        </authorList>
    </citation>
    <scope>NUCLEOTIDE SEQUENCE [LARGE SCALE GENOMIC DNA]</scope>
</reference>
<sequence length="115" mass="12799">MAEEALEVLVQIFEELRPCAQIGSADEHRHRRDVYSEAGGVPCSPRRRARRFTSIYVKNLSVNTLVGRIEPVPFSSEVLNHRATIAAFSYPCAISTVQQTKLCRCEISHDGVAIA</sequence>
<evidence type="ECO:0000313" key="2">
    <source>
        <dbReference type="Proteomes" id="UP000299102"/>
    </source>
</evidence>
<proteinExistence type="predicted"/>
<name>A0A4C1YBH5_EUMVA</name>
<protein>
    <submittedName>
        <fullName evidence="1">Uncharacterized protein</fullName>
    </submittedName>
</protein>
<dbReference type="AlphaFoldDB" id="A0A4C1YBH5"/>
<dbReference type="Proteomes" id="UP000299102">
    <property type="component" value="Unassembled WGS sequence"/>
</dbReference>
<keyword evidence="2" id="KW-1185">Reference proteome</keyword>
<evidence type="ECO:0000313" key="1">
    <source>
        <dbReference type="EMBL" id="GBP72370.1"/>
    </source>
</evidence>
<comment type="caution">
    <text evidence="1">The sequence shown here is derived from an EMBL/GenBank/DDBJ whole genome shotgun (WGS) entry which is preliminary data.</text>
</comment>
<accession>A0A4C1YBH5</accession>
<organism evidence="1 2">
    <name type="scientific">Eumeta variegata</name>
    <name type="common">Bagworm moth</name>
    <name type="synonym">Eumeta japonica</name>
    <dbReference type="NCBI Taxonomy" id="151549"/>
    <lineage>
        <taxon>Eukaryota</taxon>
        <taxon>Metazoa</taxon>
        <taxon>Ecdysozoa</taxon>
        <taxon>Arthropoda</taxon>
        <taxon>Hexapoda</taxon>
        <taxon>Insecta</taxon>
        <taxon>Pterygota</taxon>
        <taxon>Neoptera</taxon>
        <taxon>Endopterygota</taxon>
        <taxon>Lepidoptera</taxon>
        <taxon>Glossata</taxon>
        <taxon>Ditrysia</taxon>
        <taxon>Tineoidea</taxon>
        <taxon>Psychidae</taxon>
        <taxon>Oiketicinae</taxon>
        <taxon>Eumeta</taxon>
    </lineage>
</organism>